<dbReference type="InterPro" id="IPR003870">
    <property type="entry name" value="DUF222"/>
</dbReference>
<dbReference type="Proteomes" id="UP001519305">
    <property type="component" value="Unassembled WGS sequence"/>
</dbReference>
<keyword evidence="4" id="KW-1185">Reference proteome</keyword>
<feature type="compositionally biased region" description="Gly residues" evidence="1">
    <location>
        <begin position="262"/>
        <end position="274"/>
    </location>
</feature>
<feature type="region of interest" description="Disordered" evidence="1">
    <location>
        <begin position="262"/>
        <end position="334"/>
    </location>
</feature>
<reference evidence="3 4" key="1">
    <citation type="submission" date="2021-03" db="EMBL/GenBank/DDBJ databases">
        <title>Sequencing the genomes of 1000 actinobacteria strains.</title>
        <authorList>
            <person name="Klenk H.-P."/>
        </authorList>
    </citation>
    <scope>NUCLEOTIDE SEQUENCE [LARGE SCALE GENOMIC DNA]</scope>
    <source>
        <strain evidence="3 4">DSM 44506</strain>
    </source>
</reference>
<sequence length="569" mass="62841">MTGPAECATDLLAAIATIGEAVEVATGGWDRLDRQQVDDAYEALERARKRMAIIDAEFMKAHRTHHHVTDRGVGRTFAECANTSRAEGRRRAAAHHRLHQWESWPGSSGNPEYMPAVREKVEQGVIGADAVEKIDRAIRSMPAAIQAELTEKADPHIAELVEKVRVDDLDQLGTMLRALFGIDDPYTDEDRKRNRSIRVGKQGYDGMSKIYGHLTPHLAALFKRLAADHGRPGGLLDDAADDPRTPSQRLHDAVEAALAAGFGRGADPTGGEGWGSKPDGGAPEEGGGPEDDSPSGGCGQVVDPNFGADADTLYDIPDHGDGKKRKRKRGRLAPARGTTSIVAVTTLAELLALNGTASTDTNVQMTVADAVEHCDARNLFLQVLDFQGRTLYFGRSRRLGSMDQYLALFGEEGMSSAPMTSAPAASCHMHHIRGWKFGGTTDLPNFTFVDPATHANTDDSRTDPDKWWSRPGNGPGEPRVVWKPPRSMDPERNPAENEHPAGWCNPGRVIRRENRREQCRENRREQCRENRRRERERTGERDREPDREQRRQPVHDRRNNPDDASSTPV</sequence>
<proteinExistence type="predicted"/>
<comment type="caution">
    <text evidence="3">The sequence shown here is derived from an EMBL/GenBank/DDBJ whole genome shotgun (WGS) entry which is preliminary data.</text>
</comment>
<feature type="compositionally biased region" description="Basic and acidic residues" evidence="1">
    <location>
        <begin position="510"/>
        <end position="561"/>
    </location>
</feature>
<feature type="compositionally biased region" description="Basic and acidic residues" evidence="1">
    <location>
        <begin position="486"/>
        <end position="499"/>
    </location>
</feature>
<accession>A0ABS4U6L2</accession>
<feature type="domain" description="DUF222" evidence="2">
    <location>
        <begin position="40"/>
        <end position="265"/>
    </location>
</feature>
<gene>
    <name evidence="3" type="ORF">JOF33_000522</name>
</gene>
<evidence type="ECO:0000313" key="3">
    <source>
        <dbReference type="EMBL" id="MBP2331823.1"/>
    </source>
</evidence>
<evidence type="ECO:0000313" key="4">
    <source>
        <dbReference type="Proteomes" id="UP001519305"/>
    </source>
</evidence>
<evidence type="ECO:0000256" key="1">
    <source>
        <dbReference type="SAM" id="MobiDB-lite"/>
    </source>
</evidence>
<evidence type="ECO:0000259" key="2">
    <source>
        <dbReference type="Pfam" id="PF02720"/>
    </source>
</evidence>
<feature type="compositionally biased region" description="Basic residues" evidence="1">
    <location>
        <begin position="322"/>
        <end position="331"/>
    </location>
</feature>
<dbReference type="EMBL" id="JAGINY010000001">
    <property type="protein sequence ID" value="MBP2331823.1"/>
    <property type="molecule type" value="Genomic_DNA"/>
</dbReference>
<name>A0ABS4U6L2_9CORY</name>
<organism evidence="3 4">
    <name type="scientific">Corynebacterium freneyi</name>
    <dbReference type="NCBI Taxonomy" id="134034"/>
    <lineage>
        <taxon>Bacteria</taxon>
        <taxon>Bacillati</taxon>
        <taxon>Actinomycetota</taxon>
        <taxon>Actinomycetes</taxon>
        <taxon>Mycobacteriales</taxon>
        <taxon>Corynebacteriaceae</taxon>
        <taxon>Corynebacterium</taxon>
    </lineage>
</organism>
<feature type="region of interest" description="Disordered" evidence="1">
    <location>
        <begin position="454"/>
        <end position="569"/>
    </location>
</feature>
<dbReference type="RefSeq" id="WP_209652071.1">
    <property type="nucleotide sequence ID" value="NZ_CP047357.1"/>
</dbReference>
<dbReference type="Pfam" id="PF02720">
    <property type="entry name" value="DUF222"/>
    <property type="match status" value="1"/>
</dbReference>
<protein>
    <recommendedName>
        <fullName evidence="2">DUF222 domain-containing protein</fullName>
    </recommendedName>
</protein>
<feature type="compositionally biased region" description="Basic and acidic residues" evidence="1">
    <location>
        <begin position="456"/>
        <end position="468"/>
    </location>
</feature>